<name>A0A839E0J7_9PSEU</name>
<dbReference type="NCBIfam" id="TIGR03618">
    <property type="entry name" value="Rv1155_F420"/>
    <property type="match status" value="1"/>
</dbReference>
<dbReference type="Pfam" id="PF01243">
    <property type="entry name" value="PNPOx_N"/>
    <property type="match status" value="1"/>
</dbReference>
<gene>
    <name evidence="3" type="ORF">FHX42_001845</name>
</gene>
<reference evidence="3 4" key="1">
    <citation type="submission" date="2020-07" db="EMBL/GenBank/DDBJ databases">
        <title>Sequencing the genomes of 1000 actinobacteria strains.</title>
        <authorList>
            <person name="Klenk H.-P."/>
        </authorList>
    </citation>
    <scope>NUCLEOTIDE SEQUENCE [LARGE SCALE GENOMIC DNA]</scope>
    <source>
        <strain evidence="3 4">DSM 45975</strain>
    </source>
</reference>
<comment type="caution">
    <text evidence="3">The sequence shown here is derived from an EMBL/GenBank/DDBJ whole genome shotgun (WGS) entry which is preliminary data.</text>
</comment>
<evidence type="ECO:0000256" key="1">
    <source>
        <dbReference type="ARBA" id="ARBA00023002"/>
    </source>
</evidence>
<protein>
    <submittedName>
        <fullName evidence="3">PPOX class probable F420-dependent enzyme</fullName>
    </submittedName>
</protein>
<dbReference type="Gene3D" id="2.30.110.10">
    <property type="entry name" value="Electron Transport, Fmn-binding Protein, Chain A"/>
    <property type="match status" value="1"/>
</dbReference>
<dbReference type="InterPro" id="IPR019920">
    <property type="entry name" value="F420-binding_dom_put"/>
</dbReference>
<feature type="domain" description="Pyridoxamine 5'-phosphate oxidase N-terminal" evidence="2">
    <location>
        <begin position="14"/>
        <end position="95"/>
    </location>
</feature>
<dbReference type="InterPro" id="IPR011576">
    <property type="entry name" value="Pyridox_Oxase_N"/>
</dbReference>
<sequence length="146" mass="15847">MAVDLSAVDNLASKEHHLAMVATTRADGSVQSSVVNSGVTQHPVSGEPVVAFVTYGRTKLAHLRARPSTALTFRAGWAWVTVEGEAEIIGPDDPSEGVDAERLRLLLREVFSAAGGDHDDWQAYDREMARQRRAAVLVPPRRVYGV</sequence>
<keyword evidence="1" id="KW-0560">Oxidoreductase</keyword>
<organism evidence="3 4">
    <name type="scientific">Halosaccharopolyspora lacisalsi</name>
    <dbReference type="NCBI Taxonomy" id="1000566"/>
    <lineage>
        <taxon>Bacteria</taxon>
        <taxon>Bacillati</taxon>
        <taxon>Actinomycetota</taxon>
        <taxon>Actinomycetes</taxon>
        <taxon>Pseudonocardiales</taxon>
        <taxon>Pseudonocardiaceae</taxon>
        <taxon>Halosaccharopolyspora</taxon>
    </lineage>
</organism>
<dbReference type="PANTHER" id="PTHR35176">
    <property type="entry name" value="HEME OXYGENASE HI_0854-RELATED"/>
    <property type="match status" value="1"/>
</dbReference>
<dbReference type="EMBL" id="JACGWZ010000002">
    <property type="protein sequence ID" value="MBA8824498.1"/>
    <property type="molecule type" value="Genomic_DNA"/>
</dbReference>
<dbReference type="InterPro" id="IPR012349">
    <property type="entry name" value="Split_barrel_FMN-bd"/>
</dbReference>
<accession>A0A839E0J7</accession>
<dbReference type="SUPFAM" id="SSF50475">
    <property type="entry name" value="FMN-binding split barrel"/>
    <property type="match status" value="1"/>
</dbReference>
<dbReference type="GO" id="GO:0005829">
    <property type="term" value="C:cytosol"/>
    <property type="evidence" value="ECO:0007669"/>
    <property type="project" value="TreeGrafter"/>
</dbReference>
<dbReference type="Proteomes" id="UP000569329">
    <property type="component" value="Unassembled WGS sequence"/>
</dbReference>
<keyword evidence="4" id="KW-1185">Reference proteome</keyword>
<evidence type="ECO:0000259" key="2">
    <source>
        <dbReference type="Pfam" id="PF01243"/>
    </source>
</evidence>
<dbReference type="AlphaFoldDB" id="A0A839E0J7"/>
<dbReference type="GO" id="GO:0070967">
    <property type="term" value="F:coenzyme F420 binding"/>
    <property type="evidence" value="ECO:0007669"/>
    <property type="project" value="TreeGrafter"/>
</dbReference>
<dbReference type="GO" id="GO:0016627">
    <property type="term" value="F:oxidoreductase activity, acting on the CH-CH group of donors"/>
    <property type="evidence" value="ECO:0007669"/>
    <property type="project" value="TreeGrafter"/>
</dbReference>
<evidence type="ECO:0000313" key="4">
    <source>
        <dbReference type="Proteomes" id="UP000569329"/>
    </source>
</evidence>
<proteinExistence type="predicted"/>
<dbReference type="PANTHER" id="PTHR35176:SF2">
    <property type="entry name" value="F420H(2)-DEPENDENT REDUCTASE RV1155"/>
    <property type="match status" value="1"/>
</dbReference>
<evidence type="ECO:0000313" key="3">
    <source>
        <dbReference type="EMBL" id="MBA8824498.1"/>
    </source>
</evidence>
<dbReference type="InterPro" id="IPR052019">
    <property type="entry name" value="F420H2_bilvrd_red/Heme_oxyg"/>
</dbReference>
<dbReference type="RefSeq" id="WP_182543774.1">
    <property type="nucleotide sequence ID" value="NZ_JACGWZ010000002.1"/>
</dbReference>